<keyword evidence="1" id="KW-1133">Transmembrane helix</keyword>
<evidence type="ECO:0000256" key="1">
    <source>
        <dbReference type="SAM" id="Phobius"/>
    </source>
</evidence>
<gene>
    <name evidence="2" type="ORF">MNBD_NITROSPINAE04-431</name>
</gene>
<proteinExistence type="predicted"/>
<evidence type="ECO:0008006" key="3">
    <source>
        <dbReference type="Google" id="ProtNLM"/>
    </source>
</evidence>
<evidence type="ECO:0000313" key="2">
    <source>
        <dbReference type="EMBL" id="VAX26015.1"/>
    </source>
</evidence>
<keyword evidence="1" id="KW-0472">Membrane</keyword>
<organism evidence="2">
    <name type="scientific">hydrothermal vent metagenome</name>
    <dbReference type="NCBI Taxonomy" id="652676"/>
    <lineage>
        <taxon>unclassified sequences</taxon>
        <taxon>metagenomes</taxon>
        <taxon>ecological metagenomes</taxon>
    </lineage>
</organism>
<keyword evidence="1" id="KW-0812">Transmembrane</keyword>
<dbReference type="PANTHER" id="PTHR36832">
    <property type="entry name" value="SLR1174 PROTEIN-RELATED"/>
    <property type="match status" value="1"/>
</dbReference>
<dbReference type="EMBL" id="UOGA01000322">
    <property type="protein sequence ID" value="VAX26015.1"/>
    <property type="molecule type" value="Genomic_DNA"/>
</dbReference>
<accession>A0A3B1D2Y2</accession>
<dbReference type="PANTHER" id="PTHR36832:SF1">
    <property type="entry name" value="SLR1174 PROTEIN"/>
    <property type="match status" value="1"/>
</dbReference>
<dbReference type="AlphaFoldDB" id="A0A3B1D2Y2"/>
<name>A0A3B1D2Y2_9ZZZZ</name>
<protein>
    <recommendedName>
        <fullName evidence="3">Efflux ABC transporter, permease protein</fullName>
    </recommendedName>
</protein>
<reference evidence="2" key="1">
    <citation type="submission" date="2018-06" db="EMBL/GenBank/DDBJ databases">
        <authorList>
            <person name="Zhirakovskaya E."/>
        </authorList>
    </citation>
    <scope>NUCLEOTIDE SEQUENCE</scope>
</reference>
<feature type="transmembrane region" description="Helical" evidence="1">
    <location>
        <begin position="146"/>
        <end position="164"/>
    </location>
</feature>
<feature type="transmembrane region" description="Helical" evidence="1">
    <location>
        <begin position="176"/>
        <end position="202"/>
    </location>
</feature>
<feature type="transmembrane region" description="Helical" evidence="1">
    <location>
        <begin position="53"/>
        <end position="73"/>
    </location>
</feature>
<feature type="transmembrane region" description="Helical" evidence="1">
    <location>
        <begin position="214"/>
        <end position="233"/>
    </location>
</feature>
<feature type="transmembrane region" description="Helical" evidence="1">
    <location>
        <begin position="93"/>
        <end position="109"/>
    </location>
</feature>
<sequence length="297" mass="33481">MQNGYSGEVIREVYTTDTEAEAVREFLVGSGPFKNLYLKFAMKSFQKQLAYKFEYFIGVFNGLLFIFIFTSLWRSIYSNSEAAEGSGFTSDSIIAYAIFAMIVRISMSMDDMSTIGKVRSGAISLDLIKPMNYFSMILSEAIGQSMFHWFTRVVPILAVCLLMFDVSLPVSAANYGLFIVAWTLGYFIMFMINFLFGLIAFWTIETFSFQLMKYGLFTLFAGGIVPVDFFPDWARPVVDLLPFKYVLYVPTALFIGHIGGAEAFKLLVVQAFWVAGLGFICWTMWGVAQRKLVVQGG</sequence>
<dbReference type="InterPro" id="IPR010390">
    <property type="entry name" value="ABC-2_transporter-like"/>
</dbReference>
<dbReference type="Pfam" id="PF06182">
    <property type="entry name" value="ABC2_membrane_6"/>
    <property type="match status" value="1"/>
</dbReference>
<feature type="transmembrane region" description="Helical" evidence="1">
    <location>
        <begin position="245"/>
        <end position="264"/>
    </location>
</feature>
<feature type="transmembrane region" description="Helical" evidence="1">
    <location>
        <begin position="271"/>
        <end position="288"/>
    </location>
</feature>